<feature type="transmembrane region" description="Helical" evidence="1">
    <location>
        <begin position="276"/>
        <end position="296"/>
    </location>
</feature>
<keyword evidence="1" id="KW-0812">Transmembrane</keyword>
<dbReference type="Proteomes" id="UP001162640">
    <property type="component" value="Unassembled WGS sequence"/>
</dbReference>
<feature type="transmembrane region" description="Helical" evidence="1">
    <location>
        <begin position="88"/>
        <end position="110"/>
    </location>
</feature>
<gene>
    <name evidence="2" type="ORF">TL16_g02640</name>
</gene>
<reference evidence="3" key="1">
    <citation type="journal article" date="2023" name="Commun. Biol.">
        <title>Genome analysis of Parmales, the sister group of diatoms, reveals the evolutionary specialization of diatoms from phago-mixotrophs to photoautotrophs.</title>
        <authorList>
            <person name="Ban H."/>
            <person name="Sato S."/>
            <person name="Yoshikawa S."/>
            <person name="Yamada K."/>
            <person name="Nakamura Y."/>
            <person name="Ichinomiya M."/>
            <person name="Sato N."/>
            <person name="Blanc-Mathieu R."/>
            <person name="Endo H."/>
            <person name="Kuwata A."/>
            <person name="Ogata H."/>
        </authorList>
    </citation>
    <scope>NUCLEOTIDE SEQUENCE [LARGE SCALE GENOMIC DNA]</scope>
</reference>
<organism evidence="2 3">
    <name type="scientific">Triparma laevis f. inornata</name>
    <dbReference type="NCBI Taxonomy" id="1714386"/>
    <lineage>
        <taxon>Eukaryota</taxon>
        <taxon>Sar</taxon>
        <taxon>Stramenopiles</taxon>
        <taxon>Ochrophyta</taxon>
        <taxon>Bolidophyceae</taxon>
        <taxon>Parmales</taxon>
        <taxon>Triparmaceae</taxon>
        <taxon>Triparma</taxon>
    </lineage>
</organism>
<proteinExistence type="predicted"/>
<evidence type="ECO:0000313" key="2">
    <source>
        <dbReference type="EMBL" id="GMH58569.1"/>
    </source>
</evidence>
<evidence type="ECO:0000313" key="3">
    <source>
        <dbReference type="Proteomes" id="UP001162640"/>
    </source>
</evidence>
<evidence type="ECO:0000256" key="1">
    <source>
        <dbReference type="SAM" id="Phobius"/>
    </source>
</evidence>
<sequence length="385" mass="43733">MTFQLVAVYVQNMKLRKRVILRELFFVVLCIKPGIDAYRVATKQPQIPGTKFTPHTEMVFVRGAELVTECIPGTIIQALAFISGEQSLIAAVSLISGILTSAFISASISIEKDISKAPRYETPDFYGIVPLESWWRTITTCLLILLMATVQLAAKAFAFAICNVESSSILAAYLVIDYSVALTFKLVRGDLTYWISIESISIKIAVALLLRIGMKAIMDFTGMLQARHPSEYGGGYFSLTLLTTPIVGMYFGSRYLNYVEDEQVRESLSHVFTSTQVYGLLGGLSALQIFSFCLLLRIIPAKFRTTFLGFQTAPQFYSKRFHAFTEDSKRVAVFTCQKEMYLPVLDDVKKWLNERLPEWIAEEPEWFDDRIKRPQYRASWWRTRS</sequence>
<name>A0A9W6ZY38_9STRA</name>
<dbReference type="EMBL" id="BLQM01000065">
    <property type="protein sequence ID" value="GMH58569.1"/>
    <property type="molecule type" value="Genomic_DNA"/>
</dbReference>
<comment type="caution">
    <text evidence="2">The sequence shown here is derived from an EMBL/GenBank/DDBJ whole genome shotgun (WGS) entry which is preliminary data.</text>
</comment>
<protein>
    <submittedName>
        <fullName evidence="2">Uncharacterized protein</fullName>
    </submittedName>
</protein>
<feature type="transmembrane region" description="Helical" evidence="1">
    <location>
        <begin position="235"/>
        <end position="256"/>
    </location>
</feature>
<keyword evidence="1" id="KW-1133">Transmembrane helix</keyword>
<feature type="transmembrane region" description="Helical" evidence="1">
    <location>
        <begin position="193"/>
        <end position="214"/>
    </location>
</feature>
<keyword evidence="1" id="KW-0472">Membrane</keyword>
<dbReference type="AlphaFoldDB" id="A0A9W6ZY38"/>
<accession>A0A9W6ZY38</accession>